<name>A0A1G9E8G7_9STAP</name>
<gene>
    <name evidence="1" type="ORF">SAMN05216187_1152</name>
</gene>
<evidence type="ECO:0000313" key="1">
    <source>
        <dbReference type="EMBL" id="SDK72443.1"/>
    </source>
</evidence>
<dbReference type="Proteomes" id="UP000242700">
    <property type="component" value="Unassembled WGS sequence"/>
</dbReference>
<dbReference type="EMBL" id="FNFI01000015">
    <property type="protein sequence ID" value="SDK72443.1"/>
    <property type="molecule type" value="Genomic_DNA"/>
</dbReference>
<proteinExistence type="predicted"/>
<sequence length="31" mass="3406">MADSTPAENDFEFKIYQNNAGDLKVTSQASL</sequence>
<evidence type="ECO:0000313" key="2">
    <source>
        <dbReference type="Proteomes" id="UP000242700"/>
    </source>
</evidence>
<dbReference type="AlphaFoldDB" id="A0A1G9E8G7"/>
<organism evidence="1 2">
    <name type="scientific">Jeotgalicoccus aerolatus</name>
    <dbReference type="NCBI Taxonomy" id="709510"/>
    <lineage>
        <taxon>Bacteria</taxon>
        <taxon>Bacillati</taxon>
        <taxon>Bacillota</taxon>
        <taxon>Bacilli</taxon>
        <taxon>Bacillales</taxon>
        <taxon>Staphylococcaceae</taxon>
        <taxon>Jeotgalicoccus</taxon>
    </lineage>
</organism>
<protein>
    <submittedName>
        <fullName evidence="1">Uncharacterized protein</fullName>
    </submittedName>
</protein>
<accession>A0A1G9E8G7</accession>
<reference evidence="2" key="1">
    <citation type="submission" date="2016-10" db="EMBL/GenBank/DDBJ databases">
        <authorList>
            <person name="Varghese N."/>
            <person name="Submissions S."/>
        </authorList>
    </citation>
    <scope>NUCLEOTIDE SEQUENCE [LARGE SCALE GENOMIC DNA]</scope>
    <source>
        <strain evidence="2">CGMCC 1.8911</strain>
    </source>
</reference>